<dbReference type="InParanoid" id="T0PKC2"/>
<dbReference type="RefSeq" id="XP_008620704.1">
    <property type="nucleotide sequence ID" value="XM_008622482.1"/>
</dbReference>
<dbReference type="GeneID" id="19957006"/>
<dbReference type="EMBL" id="JH767253">
    <property type="protein sequence ID" value="EQC25829.1"/>
    <property type="molecule type" value="Genomic_DNA"/>
</dbReference>
<organism evidence="3 4">
    <name type="scientific">Saprolegnia diclina (strain VS20)</name>
    <dbReference type="NCBI Taxonomy" id="1156394"/>
    <lineage>
        <taxon>Eukaryota</taxon>
        <taxon>Sar</taxon>
        <taxon>Stramenopiles</taxon>
        <taxon>Oomycota</taxon>
        <taxon>Saprolegniomycetes</taxon>
        <taxon>Saprolegniales</taxon>
        <taxon>Saprolegniaceae</taxon>
        <taxon>Saprolegnia</taxon>
    </lineage>
</organism>
<name>T0PKC2_SAPDV</name>
<keyword evidence="4" id="KW-1185">Reference proteome</keyword>
<feature type="signal peptide" evidence="2">
    <location>
        <begin position="1"/>
        <end position="20"/>
    </location>
</feature>
<dbReference type="SUPFAM" id="SSF50978">
    <property type="entry name" value="WD40 repeat-like"/>
    <property type="match status" value="1"/>
</dbReference>
<protein>
    <submittedName>
        <fullName evidence="3">Uncharacterized protein</fullName>
    </submittedName>
</protein>
<gene>
    <name evidence="3" type="ORF">SDRG_16279</name>
</gene>
<accession>T0PKC2</accession>
<proteinExistence type="predicted"/>
<evidence type="ECO:0000256" key="2">
    <source>
        <dbReference type="SAM" id="SignalP"/>
    </source>
</evidence>
<evidence type="ECO:0000313" key="4">
    <source>
        <dbReference type="Proteomes" id="UP000030762"/>
    </source>
</evidence>
<dbReference type="InterPro" id="IPR036322">
    <property type="entry name" value="WD40_repeat_dom_sf"/>
</dbReference>
<feature type="chain" id="PRO_5004568935" evidence="2">
    <location>
        <begin position="21"/>
        <end position="530"/>
    </location>
</feature>
<dbReference type="OrthoDB" id="77480at2759"/>
<evidence type="ECO:0000256" key="1">
    <source>
        <dbReference type="SAM" id="MobiDB-lite"/>
    </source>
</evidence>
<feature type="compositionally biased region" description="Basic and acidic residues" evidence="1">
    <location>
        <begin position="482"/>
        <end position="501"/>
    </location>
</feature>
<keyword evidence="2" id="KW-0732">Signal</keyword>
<evidence type="ECO:0000313" key="3">
    <source>
        <dbReference type="EMBL" id="EQC25829.1"/>
    </source>
</evidence>
<sequence>MVPGRLWVAVAWALCTLVAAATELPRLSTSALLEELARTELQIASQTHKLTLLHALRRELTSDVTQLPHMQAELQAVLARLKAPGSCEATTPSTEPSVALLVERPLLLLPSAPVLLHAHRVVQPHRSALLLLALTENGVFDVSHLPGGQPMASATLPKTPDLVTAAALDSDASPMVLYAFLSNRSLSTFSVTVSLSDTDSAVHVNVTKLSNLATATNGPVQQVHLVSAQGQKLLVAGSENTFHVLPVDASYLKTMPAGAPIAALLPHRHVIAVASETRVDLHHLLKLGDGPASLYSCDAGLFHIASAAFDATVASRLYAGTTSGDILVFDVFHGNTRSCRPIARVGTSASGPLLLRAIAPSFLLAASKDTLFLYETTSSLTLLGGAPTALSDVASMRLSVVPSAYNGEFHDDALLITSAGRAVQTYQAALHRHEAAKEASSWFGDGVMGRFPLLVGLCIAVVAYKLWSRPEPSVAPRPAFPTDDRRSPRADEADPPTYHHREAACVDEFATAQKRARQRLDRTQLEREIY</sequence>
<dbReference type="OMA" id="CIAVVAY"/>
<feature type="region of interest" description="Disordered" evidence="1">
    <location>
        <begin position="473"/>
        <end position="501"/>
    </location>
</feature>
<dbReference type="AlphaFoldDB" id="T0PKC2"/>
<dbReference type="Proteomes" id="UP000030762">
    <property type="component" value="Unassembled WGS sequence"/>
</dbReference>
<dbReference type="VEuPathDB" id="FungiDB:SDRG_16279"/>
<reference evidence="3 4" key="1">
    <citation type="submission" date="2012-04" db="EMBL/GenBank/DDBJ databases">
        <title>The Genome Sequence of Saprolegnia declina VS20.</title>
        <authorList>
            <consortium name="The Broad Institute Genome Sequencing Platform"/>
            <person name="Russ C."/>
            <person name="Nusbaum C."/>
            <person name="Tyler B."/>
            <person name="van West P."/>
            <person name="Dieguez-Uribeondo J."/>
            <person name="de Bruijn I."/>
            <person name="Tripathy S."/>
            <person name="Jiang R."/>
            <person name="Young S.K."/>
            <person name="Zeng Q."/>
            <person name="Gargeya S."/>
            <person name="Fitzgerald M."/>
            <person name="Haas B."/>
            <person name="Abouelleil A."/>
            <person name="Alvarado L."/>
            <person name="Arachchi H.M."/>
            <person name="Berlin A."/>
            <person name="Chapman S.B."/>
            <person name="Goldberg J."/>
            <person name="Griggs A."/>
            <person name="Gujja S."/>
            <person name="Hansen M."/>
            <person name="Howarth C."/>
            <person name="Imamovic A."/>
            <person name="Larimer J."/>
            <person name="McCowen C."/>
            <person name="Montmayeur A."/>
            <person name="Murphy C."/>
            <person name="Neiman D."/>
            <person name="Pearson M."/>
            <person name="Priest M."/>
            <person name="Roberts A."/>
            <person name="Saif S."/>
            <person name="Shea T."/>
            <person name="Sisk P."/>
            <person name="Sykes S."/>
            <person name="Wortman J."/>
            <person name="Nusbaum C."/>
            <person name="Birren B."/>
        </authorList>
    </citation>
    <scope>NUCLEOTIDE SEQUENCE [LARGE SCALE GENOMIC DNA]</scope>
    <source>
        <strain evidence="3 4">VS20</strain>
    </source>
</reference>